<gene>
    <name evidence="1" type="ORF">O3P69_004185</name>
</gene>
<evidence type="ECO:0000313" key="2">
    <source>
        <dbReference type="Proteomes" id="UP001487740"/>
    </source>
</evidence>
<organism evidence="1 2">
    <name type="scientific">Scylla paramamosain</name>
    <name type="common">Mud crab</name>
    <dbReference type="NCBI Taxonomy" id="85552"/>
    <lineage>
        <taxon>Eukaryota</taxon>
        <taxon>Metazoa</taxon>
        <taxon>Ecdysozoa</taxon>
        <taxon>Arthropoda</taxon>
        <taxon>Crustacea</taxon>
        <taxon>Multicrustacea</taxon>
        <taxon>Malacostraca</taxon>
        <taxon>Eumalacostraca</taxon>
        <taxon>Eucarida</taxon>
        <taxon>Decapoda</taxon>
        <taxon>Pleocyemata</taxon>
        <taxon>Brachyura</taxon>
        <taxon>Eubrachyura</taxon>
        <taxon>Portunoidea</taxon>
        <taxon>Portunidae</taxon>
        <taxon>Portuninae</taxon>
        <taxon>Scylla</taxon>
    </lineage>
</organism>
<dbReference type="Proteomes" id="UP001487740">
    <property type="component" value="Unassembled WGS sequence"/>
</dbReference>
<dbReference type="AlphaFoldDB" id="A0AAW0UJA2"/>
<name>A0AAW0UJA2_SCYPA</name>
<sequence>MMELQKEEFTAVCGQRGGQQACGGTVRRKVEFWSTDDLNVDDSPTGQGLVSSECCLAPCLALPLPASPRHGE</sequence>
<protein>
    <submittedName>
        <fullName evidence="1">Uncharacterized protein</fullName>
    </submittedName>
</protein>
<accession>A0AAW0UJA2</accession>
<dbReference type="EMBL" id="JARAKH010000012">
    <property type="protein sequence ID" value="KAK8398910.1"/>
    <property type="molecule type" value="Genomic_DNA"/>
</dbReference>
<keyword evidence="2" id="KW-1185">Reference proteome</keyword>
<proteinExistence type="predicted"/>
<reference evidence="1 2" key="1">
    <citation type="submission" date="2023-03" db="EMBL/GenBank/DDBJ databases">
        <title>High-quality genome of Scylla paramamosain provides insights in environmental adaptation.</title>
        <authorList>
            <person name="Zhang L."/>
        </authorList>
    </citation>
    <scope>NUCLEOTIDE SEQUENCE [LARGE SCALE GENOMIC DNA]</scope>
    <source>
        <strain evidence="1">LZ_2023a</strain>
        <tissue evidence="1">Muscle</tissue>
    </source>
</reference>
<comment type="caution">
    <text evidence="1">The sequence shown here is derived from an EMBL/GenBank/DDBJ whole genome shotgun (WGS) entry which is preliminary data.</text>
</comment>
<evidence type="ECO:0000313" key="1">
    <source>
        <dbReference type="EMBL" id="KAK8398910.1"/>
    </source>
</evidence>